<evidence type="ECO:0000313" key="3">
    <source>
        <dbReference type="Proteomes" id="UP000283387"/>
    </source>
</evidence>
<dbReference type="InterPro" id="IPR010093">
    <property type="entry name" value="SinI_DNA-bd"/>
</dbReference>
<dbReference type="EMBL" id="RAPN01000001">
    <property type="protein sequence ID" value="RKD92533.1"/>
    <property type="molecule type" value="Genomic_DNA"/>
</dbReference>
<protein>
    <submittedName>
        <fullName evidence="2">Excisionase family DNA binding protein</fullName>
    </submittedName>
</protein>
<dbReference type="AlphaFoldDB" id="A0A419WAQ4"/>
<dbReference type="OrthoDB" id="597977at2"/>
<keyword evidence="3" id="KW-1185">Reference proteome</keyword>
<dbReference type="Proteomes" id="UP000283387">
    <property type="component" value="Unassembled WGS sequence"/>
</dbReference>
<reference evidence="2 3" key="1">
    <citation type="submission" date="2018-09" db="EMBL/GenBank/DDBJ databases">
        <title>Genomic Encyclopedia of Archaeal and Bacterial Type Strains, Phase II (KMG-II): from individual species to whole genera.</title>
        <authorList>
            <person name="Goeker M."/>
        </authorList>
    </citation>
    <scope>NUCLEOTIDE SEQUENCE [LARGE SCALE GENOMIC DNA]</scope>
    <source>
        <strain evidence="2 3">DSM 27148</strain>
    </source>
</reference>
<name>A0A419WAQ4_9BACT</name>
<dbReference type="RefSeq" id="WP_120273729.1">
    <property type="nucleotide sequence ID" value="NZ_RAPN01000001.1"/>
</dbReference>
<dbReference type="GO" id="GO:0003677">
    <property type="term" value="F:DNA binding"/>
    <property type="evidence" value="ECO:0007669"/>
    <property type="project" value="InterPro"/>
</dbReference>
<sequence>MELKDFHTKLDRIEKAALAQKNVLTFDEAANYIGISKSDLYKRTSSREIPHFKPRGKMIYFDRVQLEQYLKQNPISTIDSIDAQASKYVTINMGGSK</sequence>
<accession>A0A419WAQ4</accession>
<organism evidence="2 3">
    <name type="scientific">Mangrovibacterium diazotrophicum</name>
    <dbReference type="NCBI Taxonomy" id="1261403"/>
    <lineage>
        <taxon>Bacteria</taxon>
        <taxon>Pseudomonadati</taxon>
        <taxon>Bacteroidota</taxon>
        <taxon>Bacteroidia</taxon>
        <taxon>Marinilabiliales</taxon>
        <taxon>Prolixibacteraceae</taxon>
        <taxon>Mangrovibacterium</taxon>
    </lineage>
</organism>
<dbReference type="NCBIfam" id="TIGR01764">
    <property type="entry name" value="excise"/>
    <property type="match status" value="1"/>
</dbReference>
<dbReference type="InterPro" id="IPR041657">
    <property type="entry name" value="HTH_17"/>
</dbReference>
<gene>
    <name evidence="2" type="ORF">BC643_2907</name>
</gene>
<dbReference type="Pfam" id="PF12728">
    <property type="entry name" value="HTH_17"/>
    <property type="match status" value="1"/>
</dbReference>
<comment type="caution">
    <text evidence="2">The sequence shown here is derived from an EMBL/GenBank/DDBJ whole genome shotgun (WGS) entry which is preliminary data.</text>
</comment>
<feature type="domain" description="Helix-turn-helix" evidence="1">
    <location>
        <begin position="23"/>
        <end position="73"/>
    </location>
</feature>
<evidence type="ECO:0000313" key="2">
    <source>
        <dbReference type="EMBL" id="RKD92533.1"/>
    </source>
</evidence>
<proteinExistence type="predicted"/>
<evidence type="ECO:0000259" key="1">
    <source>
        <dbReference type="Pfam" id="PF12728"/>
    </source>
</evidence>